<organism evidence="1 2">
    <name type="scientific">Candidatus Methanoperedens nitratireducens</name>
    <dbReference type="NCBI Taxonomy" id="1392998"/>
    <lineage>
        <taxon>Archaea</taxon>
        <taxon>Methanobacteriati</taxon>
        <taxon>Methanobacteriota</taxon>
        <taxon>Stenosarchaea group</taxon>
        <taxon>Methanomicrobia</taxon>
        <taxon>Methanosarcinales</taxon>
        <taxon>ANME-2 cluster</taxon>
        <taxon>Candidatus Methanoperedentaceae</taxon>
        <taxon>Candidatus Methanoperedens</taxon>
    </lineage>
</organism>
<name>A0A0P7ZCX8_9EURY</name>
<comment type="caution">
    <text evidence="1">The sequence shown here is derived from an EMBL/GenBank/DDBJ whole genome shotgun (WGS) entry which is preliminary data.</text>
</comment>
<proteinExistence type="predicted"/>
<protein>
    <submittedName>
        <fullName evidence="1">Uncharacterized protein</fullName>
    </submittedName>
</protein>
<gene>
    <name evidence="1" type="ORF">MPEBLZ_04109</name>
</gene>
<dbReference type="EMBL" id="LKCM01000370">
    <property type="protein sequence ID" value="KPQ41341.1"/>
    <property type="molecule type" value="Genomic_DNA"/>
</dbReference>
<evidence type="ECO:0000313" key="1">
    <source>
        <dbReference type="EMBL" id="KPQ41341.1"/>
    </source>
</evidence>
<feature type="non-terminal residue" evidence="1">
    <location>
        <position position="1"/>
    </location>
</feature>
<reference evidence="1 2" key="1">
    <citation type="submission" date="2015-09" db="EMBL/GenBank/DDBJ databases">
        <title>A metagenomics-based metabolic model of nitrate-dependent anaerobic oxidation of methane by Methanoperedens-like archaea.</title>
        <authorList>
            <person name="Arshad A."/>
            <person name="Speth D.R."/>
            <person name="De Graaf R.M."/>
            <person name="Op Den Camp H.J."/>
            <person name="Jetten M.S."/>
            <person name="Welte C.U."/>
        </authorList>
    </citation>
    <scope>NUCLEOTIDE SEQUENCE [LARGE SCALE GENOMIC DNA]</scope>
</reference>
<dbReference type="Proteomes" id="UP000050360">
    <property type="component" value="Unassembled WGS sequence"/>
</dbReference>
<accession>A0A0P7ZCX8</accession>
<dbReference type="AlphaFoldDB" id="A0A0P7ZCX8"/>
<evidence type="ECO:0000313" key="2">
    <source>
        <dbReference type="Proteomes" id="UP000050360"/>
    </source>
</evidence>
<sequence>DKLYFDTSSWDHLAALTINLTNLYSFPPRDYTTSFTIRSGGSGGGVVSFSRLNNKVHWAFNDNAVITSTDIVLSYDTNIFTNLNRINNLVQYYKECSPDANEPAFVRVEEGGCYIGSDDDYGGSYDATYEASVSASSTIPYSVTYSSNSTKTYFNFTYSKPDVLYHVIIQDSSRKPYYDEMGFTSGTTVSVVREYGKGIYFNVTSLEGKNQVITINATEESYQTPSIGAPNITSFSPAASTVKNAVGEKRTFGITTNQTANIVWSIFSS</sequence>